<dbReference type="AlphaFoldDB" id="A0A9Q8PJF9"/>
<feature type="compositionally biased region" description="Polar residues" evidence="1">
    <location>
        <begin position="613"/>
        <end position="625"/>
    </location>
</feature>
<reference evidence="4" key="2">
    <citation type="journal article" date="2022" name="Microb. Genom.">
        <title>A chromosome-scale genome assembly of the tomato pathogen Cladosporium fulvum reveals a compartmentalized genome architecture and the presence of a dispensable chromosome.</title>
        <authorList>
            <person name="Zaccaron A.Z."/>
            <person name="Chen L.H."/>
            <person name="Samaras A."/>
            <person name="Stergiopoulos I."/>
        </authorList>
    </citation>
    <scope>NUCLEOTIDE SEQUENCE</scope>
    <source>
        <strain evidence="4">Race5_Kim</strain>
    </source>
</reference>
<evidence type="ECO:0000259" key="2">
    <source>
        <dbReference type="Pfam" id="PF06985"/>
    </source>
</evidence>
<feature type="domain" description="Heterokaryon incompatibility" evidence="2">
    <location>
        <begin position="29"/>
        <end position="154"/>
    </location>
</feature>
<dbReference type="InterPro" id="IPR058525">
    <property type="entry name" value="DUF8212"/>
</dbReference>
<protein>
    <submittedName>
        <fullName evidence="4">Vegetative incompatibility protein HET-E-1</fullName>
    </submittedName>
</protein>
<name>A0A9Q8PJF9_PASFU</name>
<feature type="region of interest" description="Disordered" evidence="1">
    <location>
        <begin position="604"/>
        <end position="625"/>
    </location>
</feature>
<organism evidence="4 5">
    <name type="scientific">Passalora fulva</name>
    <name type="common">Tomato leaf mold</name>
    <name type="synonym">Cladosporium fulvum</name>
    <dbReference type="NCBI Taxonomy" id="5499"/>
    <lineage>
        <taxon>Eukaryota</taxon>
        <taxon>Fungi</taxon>
        <taxon>Dikarya</taxon>
        <taxon>Ascomycota</taxon>
        <taxon>Pezizomycotina</taxon>
        <taxon>Dothideomycetes</taxon>
        <taxon>Dothideomycetidae</taxon>
        <taxon>Mycosphaerellales</taxon>
        <taxon>Mycosphaerellaceae</taxon>
        <taxon>Fulvia</taxon>
    </lineage>
</organism>
<sequence>MRLLKTGPFVSGNPTTLELHDFPVNQARYAVLSHVWSSPQNEILYSDLLDSCDTSIKRLEGHISVDLAISTLQRKRGWVKLAFALEQADEDGKEWLWVDTACVDRSSSSELAESINSRWQWLEAAAICYAFLGDVPLERWREMKFVRHLASSWLSDGWTLSDLIAPGHVVFYSMEWSRLGDKHELSRLLSTATQVPIPVLEGARSVQEESVAARMAWAANRQTLLVEDRAYSLMGLFDISMPVLYGEGPKAFQRLQEEIIRSSDDLSIFCWKDAEVGKRLHGLMADSPKAFAHSAAYRAYAFEDVPPFDVNNRGARLSLHLTPEKDEIVLAALPCPDPGSQDGYLAIYLRKLPSGDKQYARVRCDEITVLDRRGSLEQIYVRQVIPPSIASSSLISVANGHENGKSAAKHKESVLPTHIFHLNKFKTWDGYKVIDVHYQPPKVQLKDFGELANELKHPENVPEQHHVTFKMVKADHRLTAVILLGRDEDDKRIALLLGSGEDCEPGFDIVECRDLQDLRDCYRPFEPMAFGTMAFGKRHRVVVRAEPIVRQAVKVYLIELTIGALSRIPNMGPIERVDSRRSSIASSKRMSWIVQKVVRRHSQVSSFSRPSSQLGKESNGVSSTS</sequence>
<evidence type="ECO:0000313" key="4">
    <source>
        <dbReference type="EMBL" id="UJO23610.1"/>
    </source>
</evidence>
<dbReference type="InterPro" id="IPR010730">
    <property type="entry name" value="HET"/>
</dbReference>
<reference evidence="4" key="1">
    <citation type="submission" date="2021-12" db="EMBL/GenBank/DDBJ databases">
        <authorList>
            <person name="Zaccaron A."/>
            <person name="Stergiopoulos I."/>
        </authorList>
    </citation>
    <scope>NUCLEOTIDE SEQUENCE</scope>
    <source>
        <strain evidence="4">Race5_Kim</strain>
    </source>
</reference>
<dbReference type="EMBL" id="CP090173">
    <property type="protein sequence ID" value="UJO23610.1"/>
    <property type="molecule type" value="Genomic_DNA"/>
</dbReference>
<dbReference type="KEGG" id="ffu:CLAFUR5_12963"/>
<dbReference type="OrthoDB" id="674604at2759"/>
<evidence type="ECO:0000313" key="5">
    <source>
        <dbReference type="Proteomes" id="UP000756132"/>
    </source>
</evidence>
<dbReference type="Pfam" id="PF26640">
    <property type="entry name" value="DUF8212"/>
    <property type="match status" value="1"/>
</dbReference>
<dbReference type="GeneID" id="71992841"/>
<dbReference type="RefSeq" id="XP_047767976.1">
    <property type="nucleotide sequence ID" value="XM_047912111.1"/>
</dbReference>
<dbReference type="Proteomes" id="UP000756132">
    <property type="component" value="Chromosome 11"/>
</dbReference>
<evidence type="ECO:0000259" key="3">
    <source>
        <dbReference type="Pfam" id="PF26640"/>
    </source>
</evidence>
<feature type="domain" description="DUF8212" evidence="3">
    <location>
        <begin position="250"/>
        <end position="287"/>
    </location>
</feature>
<gene>
    <name evidence="4" type="ORF">CLAFUR5_12963</name>
</gene>
<dbReference type="PANTHER" id="PTHR10622">
    <property type="entry name" value="HET DOMAIN-CONTAINING PROTEIN"/>
    <property type="match status" value="1"/>
</dbReference>
<dbReference type="Pfam" id="PF06985">
    <property type="entry name" value="HET"/>
    <property type="match status" value="1"/>
</dbReference>
<keyword evidence="5" id="KW-1185">Reference proteome</keyword>
<evidence type="ECO:0000256" key="1">
    <source>
        <dbReference type="SAM" id="MobiDB-lite"/>
    </source>
</evidence>
<dbReference type="PANTHER" id="PTHR10622:SF10">
    <property type="entry name" value="HET DOMAIN-CONTAINING PROTEIN"/>
    <property type="match status" value="1"/>
</dbReference>
<accession>A0A9Q8PJF9</accession>
<proteinExistence type="predicted"/>